<evidence type="ECO:0000256" key="1">
    <source>
        <dbReference type="ARBA" id="ARBA00005953"/>
    </source>
</evidence>
<dbReference type="RefSeq" id="WP_221306053.1">
    <property type="nucleotide sequence ID" value="NZ_JACHIG010000002.1"/>
</dbReference>
<proteinExistence type="inferred from homology"/>
<evidence type="ECO:0000256" key="2">
    <source>
        <dbReference type="ARBA" id="ARBA00022801"/>
    </source>
</evidence>
<evidence type="ECO:0000313" key="4">
    <source>
        <dbReference type="Proteomes" id="UP000590740"/>
    </source>
</evidence>
<dbReference type="Pfam" id="PF13279">
    <property type="entry name" value="4HBT_2"/>
    <property type="match status" value="1"/>
</dbReference>
<dbReference type="InterPro" id="IPR006684">
    <property type="entry name" value="YbgC/YbaW"/>
</dbReference>
<dbReference type="PIRSF" id="PIRSF003230">
    <property type="entry name" value="YbgC"/>
    <property type="match status" value="1"/>
</dbReference>
<dbReference type="Gene3D" id="3.10.129.10">
    <property type="entry name" value="Hotdog Thioesterase"/>
    <property type="match status" value="1"/>
</dbReference>
<dbReference type="CDD" id="cd00586">
    <property type="entry name" value="4HBT"/>
    <property type="match status" value="1"/>
</dbReference>
<organism evidence="3 4">
    <name type="scientific">Prosthecobacter vanneervenii</name>
    <dbReference type="NCBI Taxonomy" id="48466"/>
    <lineage>
        <taxon>Bacteria</taxon>
        <taxon>Pseudomonadati</taxon>
        <taxon>Verrucomicrobiota</taxon>
        <taxon>Verrucomicrobiia</taxon>
        <taxon>Verrucomicrobiales</taxon>
        <taxon>Verrucomicrobiaceae</taxon>
        <taxon>Prosthecobacter</taxon>
    </lineage>
</organism>
<accession>A0A7W8DJ31</accession>
<gene>
    <name evidence="3" type="ORF">HNQ65_001235</name>
</gene>
<comment type="caution">
    <text evidence="3">The sequence shown here is derived from an EMBL/GenBank/DDBJ whole genome shotgun (WGS) entry which is preliminary data.</text>
</comment>
<keyword evidence="2 3" id="KW-0378">Hydrolase</keyword>
<reference evidence="3 4" key="1">
    <citation type="submission" date="2020-08" db="EMBL/GenBank/DDBJ databases">
        <title>Genomic Encyclopedia of Type Strains, Phase IV (KMG-IV): sequencing the most valuable type-strain genomes for metagenomic binning, comparative biology and taxonomic classification.</title>
        <authorList>
            <person name="Goeker M."/>
        </authorList>
    </citation>
    <scope>NUCLEOTIDE SEQUENCE [LARGE SCALE GENOMIC DNA]</scope>
    <source>
        <strain evidence="3 4">DSM 12252</strain>
    </source>
</reference>
<comment type="similarity">
    <text evidence="1">Belongs to the 4-hydroxybenzoyl-CoA thioesterase family.</text>
</comment>
<dbReference type="PANTHER" id="PTHR31793">
    <property type="entry name" value="4-HYDROXYBENZOYL-COA THIOESTERASE FAMILY MEMBER"/>
    <property type="match status" value="1"/>
</dbReference>
<protein>
    <submittedName>
        <fullName evidence="3">YbgC/YbaW family acyl-CoA thioester hydrolase</fullName>
    </submittedName>
</protein>
<dbReference type="Proteomes" id="UP000590740">
    <property type="component" value="Unassembled WGS sequence"/>
</dbReference>
<dbReference type="GO" id="GO:0047617">
    <property type="term" value="F:fatty acyl-CoA hydrolase activity"/>
    <property type="evidence" value="ECO:0007669"/>
    <property type="project" value="TreeGrafter"/>
</dbReference>
<dbReference type="InterPro" id="IPR050563">
    <property type="entry name" value="4-hydroxybenzoyl-CoA_TE"/>
</dbReference>
<dbReference type="InterPro" id="IPR029069">
    <property type="entry name" value="HotDog_dom_sf"/>
</dbReference>
<name>A0A7W8DJ31_9BACT</name>
<dbReference type="AlphaFoldDB" id="A0A7W8DJ31"/>
<evidence type="ECO:0000313" key="3">
    <source>
        <dbReference type="EMBL" id="MBB5031667.1"/>
    </source>
</evidence>
<sequence length="140" mass="16315">MHLTPTIETREEVMFFDTDCGGVVHNIAYLRMIETARTRLAALMGMKLREMAQTHLFPVVVRTEIDYKKPGKLGDELVIHGRLESVERVRFWCAFEMRRAEDNALLITCRQSLALVQMPEGRPVRLPDDWKVKYEHLMKA</sequence>
<dbReference type="PANTHER" id="PTHR31793:SF27">
    <property type="entry name" value="NOVEL THIOESTERASE SUPERFAMILY DOMAIN AND SAPOSIN A-TYPE DOMAIN CONTAINING PROTEIN (0610012H03RIK)"/>
    <property type="match status" value="1"/>
</dbReference>
<keyword evidence="4" id="KW-1185">Reference proteome</keyword>
<dbReference type="EMBL" id="JACHIG010000002">
    <property type="protein sequence ID" value="MBB5031667.1"/>
    <property type="molecule type" value="Genomic_DNA"/>
</dbReference>
<dbReference type="SUPFAM" id="SSF54637">
    <property type="entry name" value="Thioesterase/thiol ester dehydrase-isomerase"/>
    <property type="match status" value="1"/>
</dbReference>